<protein>
    <submittedName>
        <fullName evidence="1">Uncharacterized protein</fullName>
    </submittedName>
</protein>
<proteinExistence type="predicted"/>
<accession>A0A5C4RYE6</accession>
<dbReference type="Gene3D" id="3.30.565.60">
    <property type="match status" value="1"/>
</dbReference>
<comment type="caution">
    <text evidence="1">The sequence shown here is derived from an EMBL/GenBank/DDBJ whole genome shotgun (WGS) entry which is preliminary data.</text>
</comment>
<evidence type="ECO:0000313" key="2">
    <source>
        <dbReference type="Proteomes" id="UP000309544"/>
    </source>
</evidence>
<dbReference type="Pfam" id="PF13749">
    <property type="entry name" value="HATPase_c_4"/>
    <property type="match status" value="1"/>
</dbReference>
<dbReference type="AlphaFoldDB" id="A0A5C4RYE6"/>
<dbReference type="EMBL" id="VDCI01000009">
    <property type="protein sequence ID" value="TNJ36045.1"/>
    <property type="molecule type" value="Genomic_DNA"/>
</dbReference>
<gene>
    <name evidence="1" type="ORF">FGF68_09380</name>
</gene>
<sequence length="49" mass="5409">MNNPLIAEGCYRVGYIDSWGRGIEKITDACKAAGLPEPIIERKLGRDCD</sequence>
<keyword evidence="2" id="KW-1185">Reference proteome</keyword>
<dbReference type="Proteomes" id="UP000309544">
    <property type="component" value="Unassembled WGS sequence"/>
</dbReference>
<organism evidence="1 2">
    <name type="scientific">Prosthecochloris vibrioformis</name>
    <name type="common">Chlorobium vibrioforme</name>
    <dbReference type="NCBI Taxonomy" id="1098"/>
    <lineage>
        <taxon>Bacteria</taxon>
        <taxon>Pseudomonadati</taxon>
        <taxon>Chlorobiota</taxon>
        <taxon>Chlorobiia</taxon>
        <taxon>Chlorobiales</taxon>
        <taxon>Chlorobiaceae</taxon>
        <taxon>Prosthecochloris</taxon>
    </lineage>
</organism>
<dbReference type="InterPro" id="IPR038475">
    <property type="entry name" value="RecG_C_sf"/>
</dbReference>
<name>A0A5C4RYE6_PROVB</name>
<evidence type="ECO:0000313" key="1">
    <source>
        <dbReference type="EMBL" id="TNJ36045.1"/>
    </source>
</evidence>
<dbReference type="RefSeq" id="WP_083188175.1">
    <property type="nucleotide sequence ID" value="NZ_VDCI01000009.1"/>
</dbReference>
<reference evidence="1 2" key="1">
    <citation type="submission" date="2019-05" db="EMBL/GenBank/DDBJ databases">
        <title>Draft Whole-Genome sequence of the green sulfur bacterium Prosthecochloris vibrioformis DSM 260.</title>
        <authorList>
            <person name="Meyer T.E."/>
            <person name="Kyndt J.A."/>
        </authorList>
    </citation>
    <scope>NUCLEOTIDE SEQUENCE [LARGE SCALE GENOMIC DNA]</scope>
    <source>
        <strain evidence="1 2">DSM 260</strain>
    </source>
</reference>